<dbReference type="AlphaFoldDB" id="A0A212JIQ5"/>
<keyword evidence="1" id="KW-0812">Transmembrane</keyword>
<proteinExistence type="predicted"/>
<keyword evidence="1" id="KW-1133">Transmembrane helix</keyword>
<name>A0A212JIQ5_9FIRM</name>
<organism evidence="2">
    <name type="scientific">uncultured Eubacteriales bacterium</name>
    <dbReference type="NCBI Taxonomy" id="172733"/>
    <lineage>
        <taxon>Bacteria</taxon>
        <taxon>Bacillati</taxon>
        <taxon>Bacillota</taxon>
        <taxon>Clostridia</taxon>
        <taxon>Eubacteriales</taxon>
        <taxon>environmental samples</taxon>
    </lineage>
</organism>
<reference evidence="2" key="1">
    <citation type="submission" date="2016-04" db="EMBL/GenBank/DDBJ databases">
        <authorList>
            <person name="Evans L.H."/>
            <person name="Alamgir A."/>
            <person name="Owens N."/>
            <person name="Weber N.D."/>
            <person name="Virtaneva K."/>
            <person name="Barbian K."/>
            <person name="Babar A."/>
            <person name="Rosenke K."/>
        </authorList>
    </citation>
    <scope>NUCLEOTIDE SEQUENCE</scope>
    <source>
        <strain evidence="2">86</strain>
    </source>
</reference>
<feature type="transmembrane region" description="Helical" evidence="1">
    <location>
        <begin position="36"/>
        <end position="56"/>
    </location>
</feature>
<keyword evidence="1" id="KW-0472">Membrane</keyword>
<sequence>MVLFIYAWAGYWAAGQVLYKNKIVFRKFGVLFFEKLILGIFLGWILIPIALIRIIFGV</sequence>
<evidence type="ECO:0000256" key="1">
    <source>
        <dbReference type="SAM" id="Phobius"/>
    </source>
</evidence>
<dbReference type="EMBL" id="FLUN01000001">
    <property type="protein sequence ID" value="SBV99155.1"/>
    <property type="molecule type" value="Genomic_DNA"/>
</dbReference>
<protein>
    <submittedName>
        <fullName evidence="2">Uncharacterized protein</fullName>
    </submittedName>
</protein>
<evidence type="ECO:0000313" key="2">
    <source>
        <dbReference type="EMBL" id="SBV99155.1"/>
    </source>
</evidence>
<gene>
    <name evidence="2" type="ORF">KL86CLO1_11146</name>
</gene>
<accession>A0A212JIQ5</accession>